<comment type="cofactor">
    <cofactor evidence="1">
        <name>Zn(2+)</name>
        <dbReference type="ChEBI" id="CHEBI:29105"/>
    </cofactor>
</comment>
<dbReference type="UniPathway" id="UPA00391"/>
<dbReference type="EMBL" id="AYSF01000056">
    <property type="protein sequence ID" value="ESU71747.1"/>
    <property type="molecule type" value="Genomic_DNA"/>
</dbReference>
<dbReference type="GO" id="GO:0070497">
    <property type="term" value="F:6-carboxytetrahydropterin synthase activity"/>
    <property type="evidence" value="ECO:0007669"/>
    <property type="project" value="UniProtKB-EC"/>
</dbReference>
<dbReference type="InterPro" id="IPR038418">
    <property type="entry name" value="6-PTP_synth/QueD_sf"/>
</dbReference>
<dbReference type="PROSITE" id="PS00987">
    <property type="entry name" value="PTPS_1"/>
    <property type="match status" value="1"/>
</dbReference>
<dbReference type="AlphaFoldDB" id="A0A7U9JA17"/>
<dbReference type="PANTHER" id="PTHR12589:SF7">
    <property type="entry name" value="6-PYRUVOYL TETRAHYDROBIOPTERIN SYNTHASE"/>
    <property type="match status" value="1"/>
</dbReference>
<dbReference type="GO" id="GO:0003874">
    <property type="term" value="F:6-pyruvoyltetrahydropterin synthase activity"/>
    <property type="evidence" value="ECO:0007669"/>
    <property type="project" value="InterPro"/>
</dbReference>
<dbReference type="RefSeq" id="WP_023634121.1">
    <property type="nucleotide sequence ID" value="NZ_AYSF01000056.1"/>
</dbReference>
<dbReference type="GO" id="GO:0046872">
    <property type="term" value="F:metal ion binding"/>
    <property type="evidence" value="ECO:0007669"/>
    <property type="project" value="UniProtKB-KW"/>
</dbReference>
<evidence type="ECO:0000313" key="12">
    <source>
        <dbReference type="Proteomes" id="UP000018339"/>
    </source>
</evidence>
<dbReference type="Proteomes" id="UP000018339">
    <property type="component" value="Unassembled WGS sequence"/>
</dbReference>
<keyword evidence="12" id="KW-1185">Reference proteome</keyword>
<dbReference type="PANTHER" id="PTHR12589">
    <property type="entry name" value="PYRUVOYL TETRAHYDROBIOPTERIN SYNTHASE"/>
    <property type="match status" value="1"/>
</dbReference>
<evidence type="ECO:0000256" key="5">
    <source>
        <dbReference type="ARBA" id="ARBA00018141"/>
    </source>
</evidence>
<evidence type="ECO:0000256" key="1">
    <source>
        <dbReference type="ARBA" id="ARBA00001947"/>
    </source>
</evidence>
<protein>
    <recommendedName>
        <fullName evidence="5">6-carboxy-5,6,7,8-tetrahydropterin synthase</fullName>
        <ecNumber evidence="4">4.1.2.50</ecNumber>
    </recommendedName>
    <alternativeName>
        <fullName evidence="9">Queuosine biosynthesis protein QueD</fullName>
    </alternativeName>
</protein>
<dbReference type="FunFam" id="3.30.479.10:FF:000003">
    <property type="entry name" value="6-pyruvoyl tetrahydrobiopterin synthase"/>
    <property type="match status" value="2"/>
</dbReference>
<keyword evidence="7" id="KW-0862">Zinc</keyword>
<comment type="caution">
    <text evidence="11">The sequence shown here is derived from an EMBL/GenBank/DDBJ whole genome shotgun (WGS) entry which is preliminary data.</text>
</comment>
<dbReference type="InterPro" id="IPR022470">
    <property type="entry name" value="PTPS_Cys_AS"/>
</dbReference>
<comment type="catalytic activity">
    <reaction evidence="10">
        <text>7,8-dihydroneopterin 3'-triphosphate + H2O = 6-carboxy-5,6,7,8-tetrahydropterin + triphosphate + acetaldehyde + 2 H(+)</text>
        <dbReference type="Rhea" id="RHEA:27966"/>
        <dbReference type="ChEBI" id="CHEBI:15343"/>
        <dbReference type="ChEBI" id="CHEBI:15377"/>
        <dbReference type="ChEBI" id="CHEBI:15378"/>
        <dbReference type="ChEBI" id="CHEBI:18036"/>
        <dbReference type="ChEBI" id="CHEBI:58462"/>
        <dbReference type="ChEBI" id="CHEBI:61032"/>
        <dbReference type="EC" id="4.1.2.50"/>
    </reaction>
</comment>
<dbReference type="EC" id="4.1.2.50" evidence="4"/>
<comment type="similarity">
    <text evidence="3">Belongs to the PTPS family. QueD subfamily.</text>
</comment>
<dbReference type="Pfam" id="PF01242">
    <property type="entry name" value="PTPS"/>
    <property type="match status" value="2"/>
</dbReference>
<evidence type="ECO:0000256" key="2">
    <source>
        <dbReference type="ARBA" id="ARBA00005061"/>
    </source>
</evidence>
<keyword evidence="6" id="KW-0479">Metal-binding</keyword>
<dbReference type="Gene3D" id="3.30.479.10">
    <property type="entry name" value="6-pyruvoyl tetrahydropterin synthase/QueD"/>
    <property type="match status" value="2"/>
</dbReference>
<sequence>MLYLTRTIAFSAAHRYWIEDWSVEKNKAVFGLCSNLNGHGHDYQLDVTVKGLVNPLTGIVVNITQVDAIMKEVVSAELDGKFLNQEHPYFQIHIPTTEMMVTYIWDVLQGKFSCCQLCKVKLQENETLYAVKEEQELVQLTRRYYFSSAHRLHSDQLTNEENQRLFGKCNNRYGHGHNYCLEVTVIGKPDPITGMVVNLAELDEIVNREVLVKFDHKHLNLDTDEFKQINPTAENIVIVIWELLAPHLSSLYKIGLWETQKNYFEYFGPHKEK</sequence>
<organism evidence="11 12">
    <name type="scientific">Geobacillus thermopakistaniensis (strain MAS1)</name>
    <dbReference type="NCBI Taxonomy" id="1408282"/>
    <lineage>
        <taxon>Bacteria</taxon>
        <taxon>Bacillati</taxon>
        <taxon>Bacillota</taxon>
        <taxon>Bacilli</taxon>
        <taxon>Bacillales</taxon>
        <taxon>Anoxybacillaceae</taxon>
        <taxon>Geobacillus</taxon>
    </lineage>
</organism>
<name>A0A7U9JA17_GEOTM</name>
<dbReference type="SUPFAM" id="SSF55620">
    <property type="entry name" value="Tetrahydrobiopterin biosynthesis enzymes-like"/>
    <property type="match status" value="2"/>
</dbReference>
<keyword evidence="8" id="KW-0456">Lyase</keyword>
<dbReference type="GO" id="GO:0006729">
    <property type="term" value="P:tetrahydrobiopterin biosynthetic process"/>
    <property type="evidence" value="ECO:0007669"/>
    <property type="project" value="InterPro"/>
</dbReference>
<reference evidence="11 12" key="1">
    <citation type="journal article" date="2014" name="Genome Announc.">
        <title>Draft Genome Sequence of Geobacillus thermopakistaniensis Strain MAS1.</title>
        <authorList>
            <person name="Siddiqui M.A."/>
            <person name="Rashid N."/>
            <person name="Ayyampalayam S."/>
            <person name="Whitman W.B."/>
        </authorList>
    </citation>
    <scope>NUCLEOTIDE SEQUENCE [LARGE SCALE GENOMIC DNA]</scope>
    <source>
        <strain evidence="11 12">MAS1</strain>
    </source>
</reference>
<evidence type="ECO:0000256" key="3">
    <source>
        <dbReference type="ARBA" id="ARBA00008900"/>
    </source>
</evidence>
<proteinExistence type="inferred from homology"/>
<evidence type="ECO:0000256" key="6">
    <source>
        <dbReference type="ARBA" id="ARBA00022723"/>
    </source>
</evidence>
<evidence type="ECO:0000313" key="11">
    <source>
        <dbReference type="EMBL" id="ESU71747.1"/>
    </source>
</evidence>
<evidence type="ECO:0000256" key="7">
    <source>
        <dbReference type="ARBA" id="ARBA00022833"/>
    </source>
</evidence>
<evidence type="ECO:0000256" key="10">
    <source>
        <dbReference type="ARBA" id="ARBA00048807"/>
    </source>
</evidence>
<dbReference type="InterPro" id="IPR007115">
    <property type="entry name" value="6-PTP_synth/QueD"/>
</dbReference>
<gene>
    <name evidence="11" type="ORF">T260_11750</name>
</gene>
<evidence type="ECO:0000256" key="9">
    <source>
        <dbReference type="ARBA" id="ARBA00031449"/>
    </source>
</evidence>
<comment type="pathway">
    <text evidence="2">Purine metabolism; 7-cyano-7-deazaguanine biosynthesis.</text>
</comment>
<accession>A0A7U9JA17</accession>
<evidence type="ECO:0000256" key="8">
    <source>
        <dbReference type="ARBA" id="ARBA00023239"/>
    </source>
</evidence>
<evidence type="ECO:0000256" key="4">
    <source>
        <dbReference type="ARBA" id="ARBA00012982"/>
    </source>
</evidence>